<sequence length="106" mass="12400">MEISDDKKIQLLYRVEPGCLGPTGAQTIARFCDYANQQLVAPYFALYHFTPRFDKSKAEREYSINARLLSDQHAQAYLAHFKTNKDQFEEQLDELLTQAIEHFLER</sequence>
<comment type="caution">
    <text evidence="1">The sequence shown here is derived from an EMBL/GenBank/DDBJ whole genome shotgun (WGS) entry which is preliminary data.</text>
</comment>
<protein>
    <recommendedName>
        <fullName evidence="2">Orphan protein</fullName>
    </recommendedName>
</protein>
<accession>A0A7V1CYJ7</accession>
<reference evidence="1" key="1">
    <citation type="journal article" date="2020" name="mSystems">
        <title>Genome- and Community-Level Interaction Insights into Carbon Utilization and Element Cycling Functions of Hydrothermarchaeota in Hydrothermal Sediment.</title>
        <authorList>
            <person name="Zhou Z."/>
            <person name="Liu Y."/>
            <person name="Xu W."/>
            <person name="Pan J."/>
            <person name="Luo Z.H."/>
            <person name="Li M."/>
        </authorList>
    </citation>
    <scope>NUCLEOTIDE SEQUENCE [LARGE SCALE GENOMIC DNA]</scope>
    <source>
        <strain evidence="1">HyVt-346</strain>
    </source>
</reference>
<dbReference type="Proteomes" id="UP000886188">
    <property type="component" value="Unassembled WGS sequence"/>
</dbReference>
<gene>
    <name evidence="1" type="ORF">ENH88_09610</name>
</gene>
<evidence type="ECO:0008006" key="2">
    <source>
        <dbReference type="Google" id="ProtNLM"/>
    </source>
</evidence>
<evidence type="ECO:0000313" key="1">
    <source>
        <dbReference type="EMBL" id="HEA16682.1"/>
    </source>
</evidence>
<organism evidence="1">
    <name type="scientific">Pseudoalteromonas prydzensis</name>
    <dbReference type="NCBI Taxonomy" id="182141"/>
    <lineage>
        <taxon>Bacteria</taxon>
        <taxon>Pseudomonadati</taxon>
        <taxon>Pseudomonadota</taxon>
        <taxon>Gammaproteobacteria</taxon>
        <taxon>Alteromonadales</taxon>
        <taxon>Pseudoalteromonadaceae</taxon>
        <taxon>Pseudoalteromonas</taxon>
    </lineage>
</organism>
<name>A0A7V1CYJ7_9GAMM</name>
<dbReference type="AlphaFoldDB" id="A0A7V1CYJ7"/>
<dbReference type="EMBL" id="DRGM01000103">
    <property type="protein sequence ID" value="HEA16682.1"/>
    <property type="molecule type" value="Genomic_DNA"/>
</dbReference>
<proteinExistence type="predicted"/>
<dbReference type="RefSeq" id="WP_304182010.1">
    <property type="nucleotide sequence ID" value="NZ_DRGM01000103.1"/>
</dbReference>